<evidence type="ECO:0000259" key="1">
    <source>
        <dbReference type="Pfam" id="PF01728"/>
    </source>
</evidence>
<dbReference type="CDD" id="cd02440">
    <property type="entry name" value="AdoMet_MTases"/>
    <property type="match status" value="1"/>
</dbReference>
<dbReference type="InterPro" id="IPR029063">
    <property type="entry name" value="SAM-dependent_MTases_sf"/>
</dbReference>
<evidence type="ECO:0000313" key="2">
    <source>
        <dbReference type="EMBL" id="KAK2075730.1"/>
    </source>
</evidence>
<dbReference type="AlphaFoldDB" id="A0AAD9IET5"/>
<dbReference type="PANTHER" id="PTHR37524:SF2">
    <property type="entry name" value="RIBOSOMAL RNA METHYLTRANSFERASE FTSJ DOMAIN-CONTAINING PROTEIN"/>
    <property type="match status" value="1"/>
</dbReference>
<sequence length="354" mass="38743">MVSPTLAEPGMPLAKSVPDVYIQFQSQTHAWRCVMLHRTGKFFPDGAGLTAEEVGPHTDHAGPATVKLHHVTLARPAFEAWLQGCVIEWAIMRVYWARDMSASKEALVDRLINVYGPPKGVTRLQCYPRSLEGWLGEQLPLTWELHPVTFTHTLHVVETEHGYAFELAPTAALFRSTAWTPARLDGLCKATAKLAEALAWARHAPGGGGAAIDLGSAPGGWSTVLSRYVDRVVAVDPAAMSPEALALPNLVHIRKKVEDALPDVRRALGGAGADLLVCDMNKHPLAMIAMVKPLMPLLKPGGRLILTLKFFSRSRGKAWDPHACPELEAFEDIQVLWFLANTAHERTCMAVKKL</sequence>
<evidence type="ECO:0000313" key="3">
    <source>
        <dbReference type="Proteomes" id="UP001255856"/>
    </source>
</evidence>
<comment type="caution">
    <text evidence="2">The sequence shown here is derived from an EMBL/GenBank/DDBJ whole genome shotgun (WGS) entry which is preliminary data.</text>
</comment>
<dbReference type="GO" id="GO:0032259">
    <property type="term" value="P:methylation"/>
    <property type="evidence" value="ECO:0007669"/>
    <property type="project" value="InterPro"/>
</dbReference>
<organism evidence="2 3">
    <name type="scientific">Prototheca wickerhamii</name>
    <dbReference type="NCBI Taxonomy" id="3111"/>
    <lineage>
        <taxon>Eukaryota</taxon>
        <taxon>Viridiplantae</taxon>
        <taxon>Chlorophyta</taxon>
        <taxon>core chlorophytes</taxon>
        <taxon>Trebouxiophyceae</taxon>
        <taxon>Chlorellales</taxon>
        <taxon>Chlorellaceae</taxon>
        <taxon>Prototheca</taxon>
    </lineage>
</organism>
<protein>
    <recommendedName>
        <fullName evidence="1">Ribosomal RNA methyltransferase FtsJ domain-containing protein</fullName>
    </recommendedName>
</protein>
<reference evidence="2" key="1">
    <citation type="submission" date="2021-01" db="EMBL/GenBank/DDBJ databases">
        <authorList>
            <person name="Eckstrom K.M.E."/>
        </authorList>
    </citation>
    <scope>NUCLEOTIDE SEQUENCE</scope>
    <source>
        <strain evidence="2">UVCC 0001</strain>
    </source>
</reference>
<proteinExistence type="predicted"/>
<keyword evidence="3" id="KW-1185">Reference proteome</keyword>
<dbReference type="Proteomes" id="UP001255856">
    <property type="component" value="Unassembled WGS sequence"/>
</dbReference>
<accession>A0AAD9IET5</accession>
<dbReference type="EMBL" id="JASFZW010000013">
    <property type="protein sequence ID" value="KAK2075730.1"/>
    <property type="molecule type" value="Genomic_DNA"/>
</dbReference>
<dbReference type="Gene3D" id="3.40.50.150">
    <property type="entry name" value="Vaccinia Virus protein VP39"/>
    <property type="match status" value="1"/>
</dbReference>
<feature type="domain" description="Ribosomal RNA methyltransferase FtsJ" evidence="1">
    <location>
        <begin position="188"/>
        <end position="281"/>
    </location>
</feature>
<name>A0AAD9IET5_PROWI</name>
<dbReference type="Pfam" id="PF01728">
    <property type="entry name" value="FtsJ"/>
    <property type="match status" value="1"/>
</dbReference>
<dbReference type="SUPFAM" id="SSF53335">
    <property type="entry name" value="S-adenosyl-L-methionine-dependent methyltransferases"/>
    <property type="match status" value="1"/>
</dbReference>
<dbReference type="GO" id="GO:0008168">
    <property type="term" value="F:methyltransferase activity"/>
    <property type="evidence" value="ECO:0007669"/>
    <property type="project" value="InterPro"/>
</dbReference>
<dbReference type="InterPro" id="IPR002877">
    <property type="entry name" value="RNA_MeTrfase_FtsJ_dom"/>
</dbReference>
<dbReference type="PANTHER" id="PTHR37524">
    <property type="entry name" value="RIBOSOMAL RNA LARGE SUBUNIT METHYLTRANSFERASE M"/>
    <property type="match status" value="1"/>
</dbReference>
<gene>
    <name evidence="2" type="ORF">QBZ16_001471</name>
</gene>